<protein>
    <submittedName>
        <fullName evidence="2">Uncharacterized protein TCIL3000_11_10150</fullName>
    </submittedName>
</protein>
<keyword evidence="1" id="KW-0812">Transmembrane</keyword>
<organism evidence="2">
    <name type="scientific">Trypanosoma congolense (strain IL3000)</name>
    <dbReference type="NCBI Taxonomy" id="1068625"/>
    <lineage>
        <taxon>Eukaryota</taxon>
        <taxon>Discoba</taxon>
        <taxon>Euglenozoa</taxon>
        <taxon>Kinetoplastea</taxon>
        <taxon>Metakinetoplastina</taxon>
        <taxon>Trypanosomatida</taxon>
        <taxon>Trypanosomatidae</taxon>
        <taxon>Trypanosoma</taxon>
        <taxon>Nannomonas</taxon>
    </lineage>
</organism>
<keyword evidence="1" id="KW-0472">Membrane</keyword>
<keyword evidence="1" id="KW-1133">Transmembrane helix</keyword>
<evidence type="ECO:0000313" key="2">
    <source>
        <dbReference type="EMBL" id="CCC95543.1"/>
    </source>
</evidence>
<dbReference type="AlphaFoldDB" id="G0V1M2"/>
<feature type="transmembrane region" description="Helical" evidence="1">
    <location>
        <begin position="12"/>
        <end position="33"/>
    </location>
</feature>
<accession>G0V1M2</accession>
<reference evidence="2" key="1">
    <citation type="journal article" date="2012" name="Proc. Natl. Acad. Sci. U.S.A.">
        <title>Antigenic diversity is generated by distinct evolutionary mechanisms in African trypanosome species.</title>
        <authorList>
            <person name="Jackson A.P."/>
            <person name="Berry A."/>
            <person name="Aslett M."/>
            <person name="Allison H.C."/>
            <person name="Burton P."/>
            <person name="Vavrova-Anderson J."/>
            <person name="Brown R."/>
            <person name="Browne H."/>
            <person name="Corton N."/>
            <person name="Hauser H."/>
            <person name="Gamble J."/>
            <person name="Gilderthorp R."/>
            <person name="Marcello L."/>
            <person name="McQuillan J."/>
            <person name="Otto T.D."/>
            <person name="Quail M.A."/>
            <person name="Sanders M.J."/>
            <person name="van Tonder A."/>
            <person name="Ginger M.L."/>
            <person name="Field M.C."/>
            <person name="Barry J.D."/>
            <person name="Hertz-Fowler C."/>
            <person name="Berriman M."/>
        </authorList>
    </citation>
    <scope>NUCLEOTIDE SEQUENCE</scope>
    <source>
        <strain evidence="2">IL3000</strain>
    </source>
</reference>
<evidence type="ECO:0000256" key="1">
    <source>
        <dbReference type="SAM" id="Phobius"/>
    </source>
</evidence>
<dbReference type="VEuPathDB" id="TriTrypDB:TcIL3000.11.10150"/>
<proteinExistence type="predicted"/>
<name>G0V1M2_TRYCI</name>
<sequence>MPYGLNCRHFLQASAGFTVITFSFVFFSFLQLIRGRERRSPVRWMCSGVDVARDSSFLACISGFTARYVDGSLYGPPYVLRGNACCCFSTFDLGESQVPSWSVCYRFAATETTQLVVECYGRGAGGASELVGMCLVQGSELLAASTRDSTVTLLLRDNCRTKGEISFRVSMQKLFNLTLRTSRLSLEVGSLELPTVYVKLSADGCVPWDSGSCNCCARFTFSSVKSDVSHDIAPCWSLLPLLQWRSTLTGCAGYVNGEICTADGDIFGRFSVHFPAASVAAIMDGEVNCCFCFSEPVRLSRASQATVNCVGDMTLLTDCPIAPVGWQTTTGGAFSKSGMCFNRKHRCSAPGAAGCLPRGLYLLDGVVEQHRERLARVREELTWVRKAKEEVRLRLSAVEGKGAAITSEVMTVISLKKNLEEELNACLERQQALLNELSTIQHERSATKEAFLAQSKERARELRAYLEESTSMQNVLEGIKRAQSRLRMLVASESQLDGGLQRFVREQQELAVADVGVLDQVRRLRQRYVESNLLES</sequence>
<dbReference type="EMBL" id="HE575324">
    <property type="protein sequence ID" value="CCC95543.1"/>
    <property type="molecule type" value="Genomic_DNA"/>
</dbReference>
<gene>
    <name evidence="2" type="ORF">TCIL3000_11_10150</name>
</gene>